<dbReference type="Proteomes" id="UP000799440">
    <property type="component" value="Unassembled WGS sequence"/>
</dbReference>
<dbReference type="OrthoDB" id="410701at2759"/>
<reference evidence="2" key="1">
    <citation type="journal article" date="2020" name="Stud. Mycol.">
        <title>101 Dothideomycetes genomes: a test case for predicting lifestyles and emergence of pathogens.</title>
        <authorList>
            <person name="Haridas S."/>
            <person name="Albert R."/>
            <person name="Binder M."/>
            <person name="Bloem J."/>
            <person name="Labutti K."/>
            <person name="Salamov A."/>
            <person name="Andreopoulos B."/>
            <person name="Baker S."/>
            <person name="Barry K."/>
            <person name="Bills G."/>
            <person name="Bluhm B."/>
            <person name="Cannon C."/>
            <person name="Castanera R."/>
            <person name="Culley D."/>
            <person name="Daum C."/>
            <person name="Ezra D."/>
            <person name="Gonzalez J."/>
            <person name="Henrissat B."/>
            <person name="Kuo A."/>
            <person name="Liang C."/>
            <person name="Lipzen A."/>
            <person name="Lutzoni F."/>
            <person name="Magnuson J."/>
            <person name="Mondo S."/>
            <person name="Nolan M."/>
            <person name="Ohm R."/>
            <person name="Pangilinan J."/>
            <person name="Park H.-J."/>
            <person name="Ramirez L."/>
            <person name="Alfaro M."/>
            <person name="Sun H."/>
            <person name="Tritt A."/>
            <person name="Yoshinaga Y."/>
            <person name="Zwiers L.-H."/>
            <person name="Turgeon B."/>
            <person name="Goodwin S."/>
            <person name="Spatafora J."/>
            <person name="Crous P."/>
            <person name="Grigoriev I."/>
        </authorList>
    </citation>
    <scope>NUCLEOTIDE SEQUENCE</scope>
    <source>
        <strain evidence="2">CBS 119925</strain>
    </source>
</reference>
<dbReference type="AlphaFoldDB" id="A0A6A6VPB2"/>
<evidence type="ECO:0000313" key="2">
    <source>
        <dbReference type="EMBL" id="KAF2752033.1"/>
    </source>
</evidence>
<sequence>MPLTFFTAASGSPCRSRATVRLLGFSLLPLTRVARPCRSPYPFPLLRSHLSTAQATTSEPDIGLPGVAASDKPSSTGSTPRKGLVHIQASRTHLIIGALPESARDLYGVEAKSKWHGDSQIEHGRKNAPNGQLGSASRIASALSDKPVSLHGILVRYITSLSADSTNYRLTDKEKAFLQLSAYPEDIIKQWAESVLISNSVSAAEILADAKSRAPMFLIMLFLRRRRVRKRALGMIMRHLGHKLQSEAVTWAQLEAIVTQLIRHARVLWPQTFPWISNLVITEVTRLLGAHTGQRPGLPALTRFCNRCLSAFSVPASVHPVQSAAFQQKAQFKLLDFMARHDPPLIVSRIGFRATMRVQLAHPKTSQERDWALLKGPTWPPWIQERTGLDVGKNYAYGASRASHIIHRMYEGGYGNGPWENLAQMYAGWDTDLSPTIQTRTILPGMSNYCTNKKRLERYLWAARIRTTRTRREAWACFLESESSATGPCPEAYYAMMEKLASSEVVQKEKHPREEHREDRHLLPGDVKEVFPDPDSLYDSVYISEPVPSLGQLYDRMKKKGIQPTRRVLALLMKFAPDVRALLDLIGPARSQFDGDVGRLLDGSILQQARISMPCYFWTSFIHALCRLGRFTVIPTLRPMAISKHQHMYRLEHDKGYLLQYAYQLIIKILPSHRATWTVFLKTLLFSPWNLDRSHHQADKATIQYRILDDILDKMKQAEVDIDDEQFKIVCIALRNAALFATQGRLPPDDARKLISTGPRRIRSLFLDLTNAYLDTSLHRSEDQATRPLPQHIPPLVVLHAYVRTLGFFNDFEGIYSFIVWMEEHKAGIEFRLSEHRNKRWLRRVLIAVRAGMEGKLGYRGQGAPDELSLLVKNRVEEVESWEGWPSDQEVELYMSNKYGR</sequence>
<name>A0A6A6VPB2_9PLEO</name>
<evidence type="ECO:0008006" key="4">
    <source>
        <dbReference type="Google" id="ProtNLM"/>
    </source>
</evidence>
<keyword evidence="3" id="KW-1185">Reference proteome</keyword>
<evidence type="ECO:0000256" key="1">
    <source>
        <dbReference type="SAM" id="MobiDB-lite"/>
    </source>
</evidence>
<gene>
    <name evidence="2" type="ORF">M011DRAFT_435314</name>
</gene>
<proteinExistence type="predicted"/>
<evidence type="ECO:0000313" key="3">
    <source>
        <dbReference type="Proteomes" id="UP000799440"/>
    </source>
</evidence>
<accession>A0A6A6VPB2</accession>
<dbReference type="EMBL" id="MU006561">
    <property type="protein sequence ID" value="KAF2752033.1"/>
    <property type="molecule type" value="Genomic_DNA"/>
</dbReference>
<feature type="region of interest" description="Disordered" evidence="1">
    <location>
        <begin position="54"/>
        <end position="82"/>
    </location>
</feature>
<organism evidence="2 3">
    <name type="scientific">Sporormia fimetaria CBS 119925</name>
    <dbReference type="NCBI Taxonomy" id="1340428"/>
    <lineage>
        <taxon>Eukaryota</taxon>
        <taxon>Fungi</taxon>
        <taxon>Dikarya</taxon>
        <taxon>Ascomycota</taxon>
        <taxon>Pezizomycotina</taxon>
        <taxon>Dothideomycetes</taxon>
        <taxon>Pleosporomycetidae</taxon>
        <taxon>Pleosporales</taxon>
        <taxon>Sporormiaceae</taxon>
        <taxon>Sporormia</taxon>
    </lineage>
</organism>
<protein>
    <recommendedName>
        <fullName evidence="4">Prefoldin subunit</fullName>
    </recommendedName>
</protein>